<dbReference type="PANTHER" id="PTHR34220:SF7">
    <property type="entry name" value="SENSOR HISTIDINE KINASE YPDA"/>
    <property type="match status" value="1"/>
</dbReference>
<dbReference type="SMART" id="SM00387">
    <property type="entry name" value="HATPase_c"/>
    <property type="match status" value="1"/>
</dbReference>
<comment type="caution">
    <text evidence="11">The sequence shown here is derived from an EMBL/GenBank/DDBJ whole genome shotgun (WGS) entry which is preliminary data.</text>
</comment>
<dbReference type="Gene3D" id="6.10.340.10">
    <property type="match status" value="1"/>
</dbReference>
<dbReference type="EMBL" id="JAJBNC010000016">
    <property type="protein sequence ID" value="MCB5494203.1"/>
    <property type="molecule type" value="Genomic_DNA"/>
</dbReference>
<dbReference type="Pfam" id="PF06580">
    <property type="entry name" value="His_kinase"/>
    <property type="match status" value="1"/>
</dbReference>
<accession>A0A2N5NR69</accession>
<protein>
    <recommendedName>
        <fullName evidence="3">histidine kinase</fullName>
        <ecNumber evidence="3">2.7.13.3</ecNumber>
    </recommendedName>
</protein>
<dbReference type="InterPro" id="IPR050640">
    <property type="entry name" value="Bact_2-comp_sensor_kinase"/>
</dbReference>
<proteinExistence type="predicted"/>
<dbReference type="AlphaFoldDB" id="A0A2N5NR69"/>
<comment type="subcellular location">
    <subcellularLocation>
        <location evidence="2">Membrane</location>
    </subcellularLocation>
</comment>
<keyword evidence="8" id="KW-1133">Transmembrane helix</keyword>
<keyword evidence="4" id="KW-0597">Phosphoprotein</keyword>
<dbReference type="PROSITE" id="PS50885">
    <property type="entry name" value="HAMP"/>
    <property type="match status" value="1"/>
</dbReference>
<evidence type="ECO:0000256" key="4">
    <source>
        <dbReference type="ARBA" id="ARBA00022553"/>
    </source>
</evidence>
<keyword evidence="6 11" id="KW-0418">Kinase</keyword>
<dbReference type="InterPro" id="IPR005467">
    <property type="entry name" value="His_kinase_dom"/>
</dbReference>
<keyword evidence="8" id="KW-0472">Membrane</keyword>
<evidence type="ECO:0000313" key="11">
    <source>
        <dbReference type="EMBL" id="MCB5494203.1"/>
    </source>
</evidence>
<dbReference type="InterPro" id="IPR003594">
    <property type="entry name" value="HATPase_dom"/>
</dbReference>
<dbReference type="PRINTS" id="PR00344">
    <property type="entry name" value="BCTRLSENSOR"/>
</dbReference>
<dbReference type="InterPro" id="IPR003660">
    <property type="entry name" value="HAMP_dom"/>
</dbReference>
<sequence>MRLTKLYQNFFSRQNVGKQLMTLFICTILIPILMIGGIIYLYSYRQITQNYEHLSQSKATQVRSVLVSTTLYLNEICESISTDRYLWNLLACDYPDSAAATRALDQYDRFDQALANMTAISSLKLYVDENVLKQDTPYSYFYPVTDEVRHMDWYTRAASTKGNFWMSGLRTGQGDVQYWELNYYCHIPIPQTGSYAVLVMSVSNDYLHNLILSEDYDIYAAVNSDPVFFSTDRSYTGNSFPLPIQTDAAYYTQTGKMRILGEDAIASVQTMPACSSQDSIHIVASSRDALSYIQKVKLSFLLAGIFSLSISGLLILLYTRYFSTRIQTLRLAMKKVAHNDYEIVNSIQGDDELTAVFSDLKTTVEKLKRNEAQIYETQIRQQMISNQQHQMELKLLANQINPHFLYNTLETIRMKAFAEGNREVATAIKLLGKSMRYVLNNTKTTATTLDKEIDYIKTYLAIQKMRFGERLNYTIRIDSHLDLTQYQILPLLIQPIIENAVSHGLEDTGKEGHVILKIFRSKDDLLIADVFDNGIGMSPEKLKDVIDHLDIPQPESDHGVGLYNINNRVHLFYGKSYGLSLHSRPGFGTLITLTIPLLNLTEDEP</sequence>
<dbReference type="SUPFAM" id="SSF55874">
    <property type="entry name" value="ATPase domain of HSP90 chaperone/DNA topoisomerase II/histidine kinase"/>
    <property type="match status" value="1"/>
</dbReference>
<dbReference type="Pfam" id="PF02518">
    <property type="entry name" value="HATPase_c"/>
    <property type="match status" value="1"/>
</dbReference>
<dbReference type="RefSeq" id="WP_055168901.1">
    <property type="nucleotide sequence ID" value="NZ_AP031446.1"/>
</dbReference>
<dbReference type="Proteomes" id="UP001297422">
    <property type="component" value="Unassembled WGS sequence"/>
</dbReference>
<comment type="catalytic activity">
    <reaction evidence="1">
        <text>ATP + protein L-histidine = ADP + protein N-phospho-L-histidine.</text>
        <dbReference type="EC" id="2.7.13.3"/>
    </reaction>
</comment>
<dbReference type="GO" id="GO:0016020">
    <property type="term" value="C:membrane"/>
    <property type="evidence" value="ECO:0007669"/>
    <property type="project" value="UniProtKB-SubCell"/>
</dbReference>
<dbReference type="PANTHER" id="PTHR34220">
    <property type="entry name" value="SENSOR HISTIDINE KINASE YPDA"/>
    <property type="match status" value="1"/>
</dbReference>
<evidence type="ECO:0000256" key="5">
    <source>
        <dbReference type="ARBA" id="ARBA00022679"/>
    </source>
</evidence>
<evidence type="ECO:0000256" key="3">
    <source>
        <dbReference type="ARBA" id="ARBA00012438"/>
    </source>
</evidence>
<dbReference type="Gene3D" id="3.30.565.10">
    <property type="entry name" value="Histidine kinase-like ATPase, C-terminal domain"/>
    <property type="match status" value="1"/>
</dbReference>
<reference evidence="11" key="1">
    <citation type="submission" date="2021-10" db="EMBL/GenBank/DDBJ databases">
        <title>Collection of gut derived symbiotic bacterial strains cultured from healthy donors.</title>
        <authorList>
            <person name="Lin H."/>
            <person name="Littmann E."/>
            <person name="Claire K."/>
            <person name="Pamer E."/>
        </authorList>
    </citation>
    <scope>NUCLEOTIDE SEQUENCE</scope>
    <source>
        <strain evidence="11">MSK.23.4</strain>
    </source>
</reference>
<evidence type="ECO:0000259" key="9">
    <source>
        <dbReference type="PROSITE" id="PS50109"/>
    </source>
</evidence>
<dbReference type="GO" id="GO:0000155">
    <property type="term" value="F:phosphorelay sensor kinase activity"/>
    <property type="evidence" value="ECO:0007669"/>
    <property type="project" value="InterPro"/>
</dbReference>
<evidence type="ECO:0000256" key="1">
    <source>
        <dbReference type="ARBA" id="ARBA00000085"/>
    </source>
</evidence>
<dbReference type="PROSITE" id="PS50109">
    <property type="entry name" value="HIS_KIN"/>
    <property type="match status" value="1"/>
</dbReference>
<dbReference type="EC" id="2.7.13.3" evidence="3"/>
<evidence type="ECO:0000256" key="2">
    <source>
        <dbReference type="ARBA" id="ARBA00004370"/>
    </source>
</evidence>
<evidence type="ECO:0000256" key="8">
    <source>
        <dbReference type="SAM" id="Phobius"/>
    </source>
</evidence>
<keyword evidence="7" id="KW-0902">Two-component regulatory system</keyword>
<name>A0A2N5NR69_MEDGN</name>
<keyword evidence="5" id="KW-0808">Transferase</keyword>
<keyword evidence="8" id="KW-0812">Transmembrane</keyword>
<feature type="transmembrane region" description="Helical" evidence="8">
    <location>
        <begin position="20"/>
        <end position="42"/>
    </location>
</feature>
<feature type="domain" description="Histidine kinase" evidence="9">
    <location>
        <begin position="400"/>
        <end position="599"/>
    </location>
</feature>
<feature type="transmembrane region" description="Helical" evidence="8">
    <location>
        <begin position="298"/>
        <end position="318"/>
    </location>
</feature>
<evidence type="ECO:0000256" key="6">
    <source>
        <dbReference type="ARBA" id="ARBA00022777"/>
    </source>
</evidence>
<feature type="domain" description="HAMP" evidence="10">
    <location>
        <begin position="320"/>
        <end position="372"/>
    </location>
</feature>
<organism evidence="11 12">
    <name type="scientific">Mediterraneibacter gnavus</name>
    <name type="common">Ruminococcus gnavus</name>
    <dbReference type="NCBI Taxonomy" id="33038"/>
    <lineage>
        <taxon>Bacteria</taxon>
        <taxon>Bacillati</taxon>
        <taxon>Bacillota</taxon>
        <taxon>Clostridia</taxon>
        <taxon>Lachnospirales</taxon>
        <taxon>Lachnospiraceae</taxon>
        <taxon>Mediterraneibacter</taxon>
    </lineage>
</organism>
<evidence type="ECO:0000259" key="10">
    <source>
        <dbReference type="PROSITE" id="PS50885"/>
    </source>
</evidence>
<evidence type="ECO:0000313" key="12">
    <source>
        <dbReference type="Proteomes" id="UP001297422"/>
    </source>
</evidence>
<dbReference type="InterPro" id="IPR004358">
    <property type="entry name" value="Sig_transdc_His_kin-like_C"/>
</dbReference>
<dbReference type="InterPro" id="IPR036890">
    <property type="entry name" value="HATPase_C_sf"/>
</dbReference>
<gene>
    <name evidence="11" type="ORF">LIQ10_10715</name>
</gene>
<evidence type="ECO:0000256" key="7">
    <source>
        <dbReference type="ARBA" id="ARBA00023012"/>
    </source>
</evidence>
<dbReference type="InterPro" id="IPR010559">
    <property type="entry name" value="Sig_transdc_His_kin_internal"/>
</dbReference>